<dbReference type="InterPro" id="IPR004090">
    <property type="entry name" value="Chemotax_Me-accpt_rcpt"/>
</dbReference>
<dbReference type="CDD" id="cd11386">
    <property type="entry name" value="MCP_signal"/>
    <property type="match status" value="1"/>
</dbReference>
<name>A0ABW2QTS7_9NEIS</name>
<accession>A0ABW2QTS7</accession>
<keyword evidence="1 3" id="KW-0807">Transducer</keyword>
<comment type="caution">
    <text evidence="6">The sequence shown here is derived from an EMBL/GenBank/DDBJ whole genome shotgun (WGS) entry which is preliminary data.</text>
</comment>
<dbReference type="SUPFAM" id="SSF58104">
    <property type="entry name" value="Methyl-accepting chemotaxis protein (MCP) signaling domain"/>
    <property type="match status" value="1"/>
</dbReference>
<dbReference type="InterPro" id="IPR004089">
    <property type="entry name" value="MCPsignal_dom"/>
</dbReference>
<comment type="similarity">
    <text evidence="2">Belongs to the methyl-accepting chemotaxis (MCP) protein family.</text>
</comment>
<protein>
    <submittedName>
        <fullName evidence="6">Methyl-accepting chemotaxis protein</fullName>
    </submittedName>
</protein>
<evidence type="ECO:0000256" key="4">
    <source>
        <dbReference type="SAM" id="Phobius"/>
    </source>
</evidence>
<evidence type="ECO:0000259" key="5">
    <source>
        <dbReference type="PROSITE" id="PS50111"/>
    </source>
</evidence>
<sequence length="660" mass="72133">MMNYLIRFMRSLSYPARFAVMGIVIAIGICFLGYSLYKVTETNRLFSAREQQGMAYIQPWLSLQADLQPLRAAKVAGLAANNSAWIGELEKVLASPEQTQLVKDLGFDSQRDALRQSWDEFRKQATEDPKNIEESYAKLSSKMTQHISDACDQSNLTLDPDIDTYYLMDTVCFRLPAYQDLLGEHMARGSIALKTEQAGQATRLIELRPLAQQNLDLSIGNLIRVGNYNAEMSKHFDSALNAMSSQYSKLQSELSPVSLESKTAEMLPTLLQLHQQGSKAQEELNQSLQASLNKLLQVRVDGLTEQRNRYMGTSIIALILISLLGWAFYRALSMQLGSDPNTVVALVKLIAEGNLAVPIPPSADGSLLQAIDSMQKDLRSMVAETQIATTLLGDIAIEYAKTVASIADMAVRQSETTQMVSSAVEQLSTSIAESASYAKNALELGTQSEVQAIQSVAEVDSAFGQMQQIADSINTVSTSINHLSTESTRISSLVGVIREIADQTNLLALNAAIEAARAGEQGRGFAVVADEVRKLAERTSSSSAEIVGVLSKVQHATQDAVHSMNRSVAEVERNSDMSQKVSSSVNTMREQMSGVVLQLRAISDTLVEQRTASEHVAMHVEAIAREADGSRAYTEKGLHASEELQQVASRLQESVSKLKI</sequence>
<reference evidence="7" key="1">
    <citation type="journal article" date="2019" name="Int. J. Syst. Evol. Microbiol.">
        <title>The Global Catalogue of Microorganisms (GCM) 10K type strain sequencing project: providing services to taxonomists for standard genome sequencing and annotation.</title>
        <authorList>
            <consortium name="The Broad Institute Genomics Platform"/>
            <consortium name="The Broad Institute Genome Sequencing Center for Infectious Disease"/>
            <person name="Wu L."/>
            <person name="Ma J."/>
        </authorList>
    </citation>
    <scope>NUCLEOTIDE SEQUENCE [LARGE SCALE GENOMIC DNA]</scope>
    <source>
        <strain evidence="7">CCUG 62945</strain>
    </source>
</reference>
<evidence type="ECO:0000313" key="6">
    <source>
        <dbReference type="EMBL" id="MFC7419038.1"/>
    </source>
</evidence>
<dbReference type="SMART" id="SM00283">
    <property type="entry name" value="MA"/>
    <property type="match status" value="1"/>
</dbReference>
<organism evidence="6 7">
    <name type="scientific">Iodobacter arcticus</name>
    <dbReference type="NCBI Taxonomy" id="590593"/>
    <lineage>
        <taxon>Bacteria</taxon>
        <taxon>Pseudomonadati</taxon>
        <taxon>Pseudomonadota</taxon>
        <taxon>Betaproteobacteria</taxon>
        <taxon>Neisseriales</taxon>
        <taxon>Chitinibacteraceae</taxon>
        <taxon>Iodobacter</taxon>
    </lineage>
</organism>
<dbReference type="PANTHER" id="PTHR32089">
    <property type="entry name" value="METHYL-ACCEPTING CHEMOTAXIS PROTEIN MCPB"/>
    <property type="match status" value="1"/>
</dbReference>
<dbReference type="Proteomes" id="UP001596473">
    <property type="component" value="Unassembled WGS sequence"/>
</dbReference>
<feature type="transmembrane region" description="Helical" evidence="4">
    <location>
        <begin position="12"/>
        <end position="37"/>
    </location>
</feature>
<evidence type="ECO:0000313" key="7">
    <source>
        <dbReference type="Proteomes" id="UP001596473"/>
    </source>
</evidence>
<dbReference type="RefSeq" id="WP_380186271.1">
    <property type="nucleotide sequence ID" value="NZ_JBHTBQ010000006.1"/>
</dbReference>
<evidence type="ECO:0000256" key="1">
    <source>
        <dbReference type="ARBA" id="ARBA00023224"/>
    </source>
</evidence>
<proteinExistence type="inferred from homology"/>
<dbReference type="PRINTS" id="PR00260">
    <property type="entry name" value="CHEMTRNSDUCR"/>
</dbReference>
<keyword evidence="4" id="KW-1133">Transmembrane helix</keyword>
<keyword evidence="4" id="KW-0812">Transmembrane</keyword>
<feature type="domain" description="Methyl-accepting transducer" evidence="5">
    <location>
        <begin position="388"/>
        <end position="624"/>
    </location>
</feature>
<feature type="transmembrane region" description="Helical" evidence="4">
    <location>
        <begin position="310"/>
        <end position="329"/>
    </location>
</feature>
<dbReference type="Gene3D" id="1.10.287.950">
    <property type="entry name" value="Methyl-accepting chemotaxis protein"/>
    <property type="match status" value="1"/>
</dbReference>
<dbReference type="PANTHER" id="PTHR32089:SF112">
    <property type="entry name" value="LYSOZYME-LIKE PROTEIN-RELATED"/>
    <property type="match status" value="1"/>
</dbReference>
<dbReference type="PROSITE" id="PS50111">
    <property type="entry name" value="CHEMOTAXIS_TRANSDUC_2"/>
    <property type="match status" value="1"/>
</dbReference>
<dbReference type="Pfam" id="PF00015">
    <property type="entry name" value="MCPsignal"/>
    <property type="match status" value="1"/>
</dbReference>
<keyword evidence="7" id="KW-1185">Reference proteome</keyword>
<dbReference type="EMBL" id="JBHTBQ010000006">
    <property type="protein sequence ID" value="MFC7419038.1"/>
    <property type="molecule type" value="Genomic_DNA"/>
</dbReference>
<evidence type="ECO:0000256" key="2">
    <source>
        <dbReference type="ARBA" id="ARBA00029447"/>
    </source>
</evidence>
<gene>
    <name evidence="6" type="ORF">ACFQNF_04020</name>
</gene>
<evidence type="ECO:0000256" key="3">
    <source>
        <dbReference type="PROSITE-ProRule" id="PRU00284"/>
    </source>
</evidence>
<keyword evidence="4" id="KW-0472">Membrane</keyword>